<keyword evidence="12" id="KW-1185">Reference proteome</keyword>
<evidence type="ECO:0000313" key="12">
    <source>
        <dbReference type="Proteomes" id="UP000518752"/>
    </source>
</evidence>
<dbReference type="SUPFAM" id="SSF51905">
    <property type="entry name" value="FAD/NAD(P)-binding domain"/>
    <property type="match status" value="1"/>
</dbReference>
<evidence type="ECO:0000256" key="7">
    <source>
        <dbReference type="RuleBase" id="RU361217"/>
    </source>
</evidence>
<dbReference type="GO" id="GO:0006072">
    <property type="term" value="P:glycerol-3-phosphate metabolic process"/>
    <property type="evidence" value="ECO:0007669"/>
    <property type="project" value="UniProtKB-UniRule"/>
</dbReference>
<name>A0A8H5MF04_9AGAR</name>
<comment type="cofactor">
    <cofactor evidence="1 7">
        <name>FAD</name>
        <dbReference type="ChEBI" id="CHEBI:57692"/>
    </cofactor>
</comment>
<evidence type="ECO:0000259" key="9">
    <source>
        <dbReference type="Pfam" id="PF01266"/>
    </source>
</evidence>
<evidence type="ECO:0000256" key="3">
    <source>
        <dbReference type="ARBA" id="ARBA00013029"/>
    </source>
</evidence>
<keyword evidence="4 7" id="KW-0285">Flavoprotein</keyword>
<dbReference type="GO" id="GO:0005739">
    <property type="term" value="C:mitochondrion"/>
    <property type="evidence" value="ECO:0007669"/>
    <property type="project" value="TreeGrafter"/>
</dbReference>
<dbReference type="InterPro" id="IPR000447">
    <property type="entry name" value="G3P_DH_FAD-dep"/>
</dbReference>
<dbReference type="AlphaFoldDB" id="A0A8H5MF04"/>
<keyword evidence="8" id="KW-0812">Transmembrane</keyword>
<organism evidence="11 12">
    <name type="scientific">Collybiopsis confluens</name>
    <dbReference type="NCBI Taxonomy" id="2823264"/>
    <lineage>
        <taxon>Eukaryota</taxon>
        <taxon>Fungi</taxon>
        <taxon>Dikarya</taxon>
        <taxon>Basidiomycota</taxon>
        <taxon>Agaricomycotina</taxon>
        <taxon>Agaricomycetes</taxon>
        <taxon>Agaricomycetidae</taxon>
        <taxon>Agaricales</taxon>
        <taxon>Marasmiineae</taxon>
        <taxon>Omphalotaceae</taxon>
        <taxon>Collybiopsis</taxon>
    </lineage>
</organism>
<dbReference type="Gene3D" id="3.50.50.60">
    <property type="entry name" value="FAD/NAD(P)-binding domain"/>
    <property type="match status" value="1"/>
</dbReference>
<dbReference type="PRINTS" id="PR01001">
    <property type="entry name" value="FADG3PDH"/>
</dbReference>
<evidence type="ECO:0000256" key="5">
    <source>
        <dbReference type="ARBA" id="ARBA00022827"/>
    </source>
</evidence>
<dbReference type="InterPro" id="IPR031656">
    <property type="entry name" value="DAO_C"/>
</dbReference>
<gene>
    <name evidence="11" type="ORF">D9757_002522</name>
</gene>
<evidence type="ECO:0000256" key="8">
    <source>
        <dbReference type="SAM" id="Phobius"/>
    </source>
</evidence>
<dbReference type="EMBL" id="JAACJN010000009">
    <property type="protein sequence ID" value="KAF5391583.1"/>
    <property type="molecule type" value="Genomic_DNA"/>
</dbReference>
<dbReference type="PROSITE" id="PS00977">
    <property type="entry name" value="FAD_G3PDH_1"/>
    <property type="match status" value="1"/>
</dbReference>
<protein>
    <recommendedName>
        <fullName evidence="3 7">Glycerol-3-phosphate dehydrogenase</fullName>
        <ecNumber evidence="3 7">1.1.5.3</ecNumber>
    </recommendedName>
</protein>
<keyword evidence="6 7" id="KW-0560">Oxidoreductase</keyword>
<feature type="domain" description="FAD dependent oxidoreductase" evidence="9">
    <location>
        <begin position="78"/>
        <end position="463"/>
    </location>
</feature>
<dbReference type="OrthoDB" id="264015at2759"/>
<proteinExistence type="inferred from homology"/>
<comment type="caution">
    <text evidence="11">The sequence shown here is derived from an EMBL/GenBank/DDBJ whole genome shotgun (WGS) entry which is preliminary data.</text>
</comment>
<dbReference type="Pfam" id="PF16901">
    <property type="entry name" value="DAO_C"/>
    <property type="match status" value="1"/>
</dbReference>
<keyword evidence="5" id="KW-0274">FAD</keyword>
<dbReference type="InterPro" id="IPR038299">
    <property type="entry name" value="DAO_C_sf"/>
</dbReference>
<comment type="catalytic activity">
    <reaction evidence="7">
        <text>a quinone + sn-glycerol 3-phosphate = dihydroxyacetone phosphate + a quinol</text>
        <dbReference type="Rhea" id="RHEA:18977"/>
        <dbReference type="ChEBI" id="CHEBI:24646"/>
        <dbReference type="ChEBI" id="CHEBI:57597"/>
        <dbReference type="ChEBI" id="CHEBI:57642"/>
        <dbReference type="ChEBI" id="CHEBI:132124"/>
        <dbReference type="EC" id="1.1.5.3"/>
    </reaction>
</comment>
<dbReference type="PANTHER" id="PTHR11985">
    <property type="entry name" value="GLYCEROL-3-PHOSPHATE DEHYDROGENASE"/>
    <property type="match status" value="1"/>
</dbReference>
<evidence type="ECO:0000256" key="2">
    <source>
        <dbReference type="ARBA" id="ARBA00007330"/>
    </source>
</evidence>
<sequence>MPAVLSTLRNRLFTRRALIYASSTFFVGAGATAYYLSSGPSFPPSTKESRRPPPPWTPPSRFANLQNLKASSQQEPFDLLIVGGGATGAGAALDAASRGLKVALVERDDFAAGTSSKSTKLVHGGVRYLQKAIMEFDREQWALVKEALKERKVFLHTAPYLSHMLPIMLPVYNVIQLPYYFAGCKMYDILAGSENMSSSYMMSKSKALETFPMLKQEGLVGAVVYYDGQHNDSRMNTALIMSAVKHGAVVANYSEVESFYKSGERLAGARIRDDLTGEEFVVHARGIINATGPFSDALLHLSSQATADPSCPKPSSLAATPVSKHKNIVAPSSGIHVTLPNYYAPKTMGLLDPATSDGRVIFFLPWQGGVIAGTTDAPAPLEKDPVAPEEEIRWVLEEVRHYLSPDIKVRRGDVLSAWSGLRPLVRDPKHADESGTAGLVRSHMIYVDPQGMLTIAGGKWTTYRAMAEEGIDRAVKEFKLRYDLVGRDRGSHVEKCVTEQVRLIGSEHWGRNMFIGLIQRYGLDAEVARHLSDSYGDRAWTVCDLAEQYDETGDGGFPLHGKRLVELYPYIEAEVRYAVEHEYAMKATDVLARRTRLTFLNAQAALEALPRVVDIMASHLDWDLTRKKREIRNTVKFLESMGLKREVVEAQYKDVGGLPEPIPRGWRERLLVSSERNLRWTVDSALTGFGFFGGYQSASSVATAVPPVYSRAKFDKGELIALRTSFEAHASEASPAIGPLHAEVTPALSQTTLSLSTKSLPISQVLQVLKQVPGYQEILASELEKDLKYVLDEAGFKESFEVGFEEFLEICGDLKEITFTPSFSGKKNRKAIPVEKSGGGV</sequence>
<feature type="domain" description="Alpha-glycerophosphate oxidase C-terminal" evidence="10">
    <location>
        <begin position="496"/>
        <end position="626"/>
    </location>
</feature>
<evidence type="ECO:0000259" key="10">
    <source>
        <dbReference type="Pfam" id="PF16901"/>
    </source>
</evidence>
<comment type="similarity">
    <text evidence="2 7">Belongs to the FAD-dependent glycerol-3-phosphate dehydrogenase family.</text>
</comment>
<keyword evidence="8" id="KW-0472">Membrane</keyword>
<dbReference type="Gene3D" id="3.30.9.10">
    <property type="entry name" value="D-Amino Acid Oxidase, subunit A, domain 2"/>
    <property type="match status" value="1"/>
</dbReference>
<accession>A0A8H5MF04</accession>
<dbReference type="InterPro" id="IPR036188">
    <property type="entry name" value="FAD/NAD-bd_sf"/>
</dbReference>
<dbReference type="SUPFAM" id="SSF54373">
    <property type="entry name" value="FAD-linked reductases, C-terminal domain"/>
    <property type="match status" value="1"/>
</dbReference>
<feature type="transmembrane region" description="Helical" evidence="8">
    <location>
        <begin position="17"/>
        <end position="36"/>
    </location>
</feature>
<dbReference type="PROSITE" id="PS00978">
    <property type="entry name" value="FAD_G3PDH_2"/>
    <property type="match status" value="1"/>
</dbReference>
<evidence type="ECO:0000313" key="11">
    <source>
        <dbReference type="EMBL" id="KAF5391583.1"/>
    </source>
</evidence>
<dbReference type="PANTHER" id="PTHR11985:SF15">
    <property type="entry name" value="GLYCEROL-3-PHOSPHATE DEHYDROGENASE, MITOCHONDRIAL"/>
    <property type="match status" value="1"/>
</dbReference>
<evidence type="ECO:0000256" key="1">
    <source>
        <dbReference type="ARBA" id="ARBA00001974"/>
    </source>
</evidence>
<dbReference type="Pfam" id="PF01266">
    <property type="entry name" value="DAO"/>
    <property type="match status" value="1"/>
</dbReference>
<dbReference type="FunFam" id="1.10.8.870:FF:000010">
    <property type="entry name" value="Glycerol-3-phosphate dehydrogenase"/>
    <property type="match status" value="1"/>
</dbReference>
<keyword evidence="8" id="KW-1133">Transmembrane helix</keyword>
<evidence type="ECO:0000256" key="4">
    <source>
        <dbReference type="ARBA" id="ARBA00022630"/>
    </source>
</evidence>
<reference evidence="11 12" key="1">
    <citation type="journal article" date="2020" name="ISME J.">
        <title>Uncovering the hidden diversity of litter-decomposition mechanisms in mushroom-forming fungi.</title>
        <authorList>
            <person name="Floudas D."/>
            <person name="Bentzer J."/>
            <person name="Ahren D."/>
            <person name="Johansson T."/>
            <person name="Persson P."/>
            <person name="Tunlid A."/>
        </authorList>
    </citation>
    <scope>NUCLEOTIDE SEQUENCE [LARGE SCALE GENOMIC DNA]</scope>
    <source>
        <strain evidence="11 12">CBS 406.79</strain>
    </source>
</reference>
<dbReference type="InterPro" id="IPR006076">
    <property type="entry name" value="FAD-dep_OxRdtase"/>
</dbReference>
<dbReference type="EC" id="1.1.5.3" evidence="3 7"/>
<dbReference type="Proteomes" id="UP000518752">
    <property type="component" value="Unassembled WGS sequence"/>
</dbReference>
<dbReference type="Gene3D" id="1.10.8.870">
    <property type="entry name" value="Alpha-glycerophosphate oxidase, cap domain"/>
    <property type="match status" value="1"/>
</dbReference>
<evidence type="ECO:0000256" key="6">
    <source>
        <dbReference type="ARBA" id="ARBA00023002"/>
    </source>
</evidence>
<dbReference type="GO" id="GO:0004368">
    <property type="term" value="F:glycerol-3-phosphate dehydrogenase (quinone) activity"/>
    <property type="evidence" value="ECO:0007669"/>
    <property type="project" value="UniProtKB-EC"/>
</dbReference>